<accession>A0A172Z5G2</accession>
<gene>
    <name evidence="3" type="ORF">A7J50_4372</name>
</gene>
<dbReference type="AlphaFoldDB" id="A0A172Z5G2"/>
<reference evidence="3 4" key="1">
    <citation type="submission" date="2016-05" db="EMBL/GenBank/DDBJ databases">
        <title>Complete genome sequence of Pseudomonas antarctica PAMC 27494.</title>
        <authorList>
            <person name="Lee J."/>
        </authorList>
    </citation>
    <scope>NUCLEOTIDE SEQUENCE [LARGE SCALE GENOMIC DNA]</scope>
    <source>
        <strain evidence="3 4">PAMC 27494</strain>
    </source>
</reference>
<dbReference type="Gene3D" id="3.40.50.300">
    <property type="entry name" value="P-loop containing nucleotide triphosphate hydrolases"/>
    <property type="match status" value="1"/>
</dbReference>
<dbReference type="EMBL" id="CP015600">
    <property type="protein sequence ID" value="ANF87727.1"/>
    <property type="molecule type" value="Genomic_DNA"/>
</dbReference>
<evidence type="ECO:0000259" key="2">
    <source>
        <dbReference type="SMART" id="SM00382"/>
    </source>
</evidence>
<dbReference type="PANTHER" id="PTHR34301:SF8">
    <property type="entry name" value="ATPASE DOMAIN-CONTAINING PROTEIN"/>
    <property type="match status" value="1"/>
</dbReference>
<evidence type="ECO:0000313" key="3">
    <source>
        <dbReference type="EMBL" id="ANF87727.1"/>
    </source>
</evidence>
<dbReference type="SMART" id="SM00382">
    <property type="entry name" value="AAA"/>
    <property type="match status" value="1"/>
</dbReference>
<dbReference type="GO" id="GO:0003677">
    <property type="term" value="F:DNA binding"/>
    <property type="evidence" value="ECO:0007669"/>
    <property type="project" value="UniProtKB-KW"/>
</dbReference>
<dbReference type="PANTHER" id="PTHR34301">
    <property type="entry name" value="DNA-BINDING PROTEIN-RELATED"/>
    <property type="match status" value="1"/>
</dbReference>
<feature type="region of interest" description="Disordered" evidence="1">
    <location>
        <begin position="430"/>
        <end position="456"/>
    </location>
</feature>
<dbReference type="STRING" id="219572.A7J50_4372"/>
<dbReference type="KEGG" id="panr:A7J50_4372"/>
<evidence type="ECO:0000256" key="1">
    <source>
        <dbReference type="SAM" id="MobiDB-lite"/>
    </source>
</evidence>
<organism evidence="3 4">
    <name type="scientific">Pseudomonas antarctica</name>
    <dbReference type="NCBI Taxonomy" id="219572"/>
    <lineage>
        <taxon>Bacteria</taxon>
        <taxon>Pseudomonadati</taxon>
        <taxon>Pseudomonadota</taxon>
        <taxon>Gammaproteobacteria</taxon>
        <taxon>Pseudomonadales</taxon>
        <taxon>Pseudomonadaceae</taxon>
        <taxon>Pseudomonas</taxon>
    </lineage>
</organism>
<dbReference type="SUPFAM" id="SSF52540">
    <property type="entry name" value="P-loop containing nucleoside triphosphate hydrolases"/>
    <property type="match status" value="1"/>
</dbReference>
<proteinExistence type="predicted"/>
<keyword evidence="3" id="KW-0238">DNA-binding</keyword>
<dbReference type="InterPro" id="IPR027417">
    <property type="entry name" value="P-loop_NTPase"/>
</dbReference>
<dbReference type="InterPro" id="IPR049945">
    <property type="entry name" value="AAA_22"/>
</dbReference>
<dbReference type="RefSeq" id="WP_082895936.1">
    <property type="nucleotide sequence ID" value="NZ_CP015600.1"/>
</dbReference>
<dbReference type="Proteomes" id="UP000077829">
    <property type="component" value="Chromosome"/>
</dbReference>
<evidence type="ECO:0000313" key="4">
    <source>
        <dbReference type="Proteomes" id="UP000077829"/>
    </source>
</evidence>
<sequence>MINGYSEEEFGKEVHRHVRPSEPIDTIQLLKGRQEELDEIRRALFAKGRHIFIYGDRGIGKSSLAQTAAYQYQSADASIIQIGCTKTSTFLEIMESIARNLIDSLDSVEIQTKASLNLKIVNLETTYKTSSKPETPKVSNMDQALDVISDVREIHSDKPIIVIDEFDAIAIQEERFKFAEFLKKMGDSGIYVPIIFSGIATSLDDLLGGHLSSIRQLKPIQLSPISWDSRWDILVEALEAFDIDFDEEIKYRVAGISDGFPYYVHLITEHLLWAVYDDPETNCKASSRHYMTALENAVKDIQEHIRKPYDKATLRHSQDFHHIIWAAAESDNLHRNIDSMYSSYERILRDLSKKEHSEKLSPIDRKKFSQRLSTLTKESHGSVLRKMNENRNGWYQFSENMLRGFVRLLAETHGVQLWLQEAKAPKQLIHPRPQPMGGSSRYQSLVPHGVGLKDDK</sequence>
<feature type="domain" description="AAA+ ATPase" evidence="2">
    <location>
        <begin position="47"/>
        <end position="221"/>
    </location>
</feature>
<name>A0A172Z5G2_9PSED</name>
<dbReference type="InterPro" id="IPR003593">
    <property type="entry name" value="AAA+_ATPase"/>
</dbReference>
<dbReference type="Pfam" id="PF13401">
    <property type="entry name" value="AAA_22"/>
    <property type="match status" value="1"/>
</dbReference>
<dbReference type="PATRIC" id="fig|219572.3.peg.4494"/>
<protein>
    <submittedName>
        <fullName evidence="3">DNA-binding protein</fullName>
    </submittedName>
</protein>